<name>A0ABS4IWF8_9BACL</name>
<feature type="domain" description="SLH" evidence="1">
    <location>
        <begin position="2926"/>
        <end position="2985"/>
    </location>
</feature>
<dbReference type="EMBL" id="JAGGLB010000011">
    <property type="protein sequence ID" value="MBP1991928.1"/>
    <property type="molecule type" value="Genomic_DNA"/>
</dbReference>
<sequence length="3068" mass="315950">MAVKQKTIYGIVLAVVVITLLALSGVFRANASGESWWDQADTSWYDPVYTTFKIDTNQKLAGVAKLVNEGVSASGAPIDGFKDKVLEIDQDLDLSDYLWVPIGTEQRPFKGTLIAKGGAVYKISGMKLTGNIAYAGFIGYMNGATVGGFEFTDRGSIHIQTVGQDVYGGTGVYVGTAVGKMVNNSTVYQITNHIALEINTPDVNVYAGGIVGSGEGTIANSVNNQPIQVKGTNIYAGGIAGYGDNEGLKIKKVTNNGTVDADSHGVGDVYAGGIAGFASGALLMDEENTPIANKAAVTAVNGRNSYAGGIIAKASAEVTFSPTTSNEGAVDVNAPGASSSYAGGLVGAIAGQQLNPLFDITFTNNKPVTNHGGSNVYTGGIAGFVEGSFIWGKSYINSVNITVTGHEHVYSGGLLGKVTGDLTFNGSGQNTGVIEVSGGTQPQKPNEAYTGGLIGFAGGRVLLESTVSNAYENSGKITVSGGTGLYTGGIVSNRAYARASGEASNNVSSSENIQVNGVSGIYTGGFIGIVPNEGADKTISGAVFTKEIHVTATASDPAHSISTGGIVGYYVNGSGSGSINQSTFRGKLEVTGGGADTYTGGISGYMDGGLLSNITIGNTANDFATIASDGVVGGIAGYMKGSVDTAAVKYAALTVQTADGFAGGIAGKAQGQITGAVVGDTDFATSDSVRLAALVRNAADGQDHFTAGGIVGVNDQALTIVKSQVTKIGLMNQSGRSSYTLGAAAGFLSAAAKLGEPGVPVEIRQVNIDVKADNSSVGGAIGVNHSPEVYVKAEQIQITVPAASGIVGAIAGINDAVIADNDTEEHVMMAKQITIQAQGNQNQIGGLFGANRGDTRASLVENISITAEGTANELGGIAGRNTGSLLKSQVMNLTIVANGEKAEAGGIAGHSQANENSQVPARISQASVLAGEEALITVTGADSFAGGIVGFAKSTEIKAPQLNAVIPDYAMLSIKAGRVMAGGIAGQIVTGKIEGDALKTNIDNLLISTTNAAVDAYIGGISGYNDKTRMDKIVAKNVNLIINGQKTAVGGMAAYNQGTNTAIITSNYIIDLNIKVNTPAASSIIGGFIGINDARTGDPSSDPATAVSTIQNSRIVGNIQADAPASLTGGMVGENRSLIANNSITDKILVSSKKNDSTLGGLVGLNTGAGTLYYTYSNANLTIEGKNTLAGGLVGSNEGQIIASYVDIDITSNAFGTENGSVFLGGLVGRNSGAIEKSYSASKVTANGSYTNVGGLVGEHKAGTITNSYASKEVIANKDHSYAGGFIGRITFGTVATSYSAGQVTAANGAYAGGFAGRYDNPSKELIYKTYYVKDEDQHINKDLPDFAEGNHRFLNVHVRLSTILSATLKDRNIFPELSGWDFGAAWKYGSLSAYYKYPEVNRIANTGGDGGSGNDVNANINWYMRDKDAIYFELKTEAELAGLAAIVNGTVPGVAKFDFSGRTVRVLNPIHIQSSQWVPIGSNEEHAFQGTFAGNHHLIDGLSLLPDHHFSGLFGVIGQSGKVENVKLEPLNVAGKQFTGVLAGVNQGIVSHIDVKLLNGVKVSGGTVGGILGKNTGTLEAISLTLDGGSRIEGTGDQAIAGGIVGDNTFAIQPAIFDLKTIDGSVGSAADHATVGGLIGKQTGDVSGLKVDITASYRITSTGTNNIVGGLIGHYVSGKAEDVTLTFVDGRLEASGAASTLGGLIGQSDAGNTIKNVTVTAAQEGQHLTGNGIVGGIVGVKEGSGSNTFDVEHVKIEKVLLSTLSESSHAIVGGIAGKLTDTAISHAIFNAVIKAEGDSVTAGGIVGDGQDSILYQVEVLPDMTTTARTGENAVGGVAGIIASSDINKGFDFGRLTPLYRGIYEAAVHTKGIQVHGVDNRTNIFAGGITGKHLTASIYHSKATSDLTVNGGKSAAVGGIAGFSDGIIVSSSAQNNIHADTSSVYQVGGVVGKAAGGEIHYSNMTSPKGEQITVGSAITKPGFIPAAHVGGFVGMADQTKITNSYADIAIQVICSNQDNTIYAGGFAGLLGDSETAVALIHQAYAKGSVEVQGKTGAYAGGFAGSVDHYTITDAYSTGNISNMGFDTRSGGFAAAVERKGSIKHAYAVQDSVVTTGINHATRSYTGGFAGYNDGTLEDVFANVSNISTNVTGANAYKGAFIGYNFRDGKFSLSSYVGSIAPIGHNIGSSTEVAKVQADQINAYAFGEWNFEPDTSFLINSGAAEVVIVNGKQLAGAVLLYNDTGLDYYRLFNRTATEKPGLSKIILGADIDLTSVPWIPFAEFRGEFDGRGYRISGLKLTARGGAAANGFVSENYGKITNVIFENAQVDAGTGVALVNRMSRMTGIAAGINHAEAIISDVVIRGSSVKGSDYTGGLTGLNSGSINGVAVEASVTSTGNYLGGVTGANEGLVNKSYSSGTIQFANPELVLAVGGITGENRAAGQITQSFSYSDMDISSKQTKAGGIAGSNHGMISNTYNSGRIKAEGTEQAWAGGIAGYAAAGTISYSLNYGEVIAGVEGKIVPGKTYYGGITGQKEAAATVSHTAFNKQMLKTNTAYFDTAGSRITGETGSAAGLLGKDLVKAVLPGNVQAENWQAVQGFYPSLRAFGGSNAAKLSTVAVIFNDAELVNRVKGSFELTRDGAVIWTADPAKASIQDTSGKLQGILKSSGSAVLTAAVHGESRDIVINIPALKFNNTAAKPKVVSGDANFSNQVSVVLATDEPGGKIYYTLDGSQPDVDSLLYQGPIVLKKTTTLQAITIADEKENSEVLTGVWTLLVSGGWGGGFWGAPLKETEPSITANIGSKALEANSKEAVKVPKNSKLKLTAPAGQIIYYTTDGSTPTKNSAQFKGELLITGNMTIKAITDKDSKVITISYQVEDAKYNLKREANQIKYITGFENALFKPDTAMTRFNLVEVLAPLLDMEEVSVGSTFSDAEDGAADLIAFFASAGIIDGYPDGTFGGTRELSRAEFIVIMSRVLKLDLSSKGKTVLSDVKGHWSEKYVNAFTAAGYVEGFPDGTFKPESKISRAQAVVVINRIIGTKKQSLPKKFIDLSPSHWAYEDIMAVVK</sequence>
<dbReference type="InterPro" id="IPR026876">
    <property type="entry name" value="Fn3_assoc_repeat"/>
</dbReference>
<evidence type="ECO:0000313" key="3">
    <source>
        <dbReference type="Proteomes" id="UP001519287"/>
    </source>
</evidence>
<organism evidence="2 3">
    <name type="scientific">Paenibacillus eucommiae</name>
    <dbReference type="NCBI Taxonomy" id="1355755"/>
    <lineage>
        <taxon>Bacteria</taxon>
        <taxon>Bacillati</taxon>
        <taxon>Bacillota</taxon>
        <taxon>Bacilli</taxon>
        <taxon>Bacillales</taxon>
        <taxon>Paenibacillaceae</taxon>
        <taxon>Paenibacillus</taxon>
    </lineage>
</organism>
<dbReference type="InterPro" id="IPR051465">
    <property type="entry name" value="Cell_Envelope_Struct_Comp"/>
</dbReference>
<evidence type="ECO:0000259" key="1">
    <source>
        <dbReference type="PROSITE" id="PS51272"/>
    </source>
</evidence>
<evidence type="ECO:0000313" key="2">
    <source>
        <dbReference type="EMBL" id="MBP1991928.1"/>
    </source>
</evidence>
<dbReference type="Pfam" id="PF13287">
    <property type="entry name" value="Fn3_assoc"/>
    <property type="match status" value="1"/>
</dbReference>
<dbReference type="Gene3D" id="2.160.20.110">
    <property type="match status" value="8"/>
</dbReference>
<dbReference type="Proteomes" id="UP001519287">
    <property type="component" value="Unassembled WGS sequence"/>
</dbReference>
<feature type="domain" description="SLH" evidence="1">
    <location>
        <begin position="2986"/>
        <end position="3049"/>
    </location>
</feature>
<keyword evidence="3" id="KW-1185">Reference proteome</keyword>
<dbReference type="InterPro" id="IPR059177">
    <property type="entry name" value="GH29D-like_dom"/>
</dbReference>
<dbReference type="PANTHER" id="PTHR43308">
    <property type="entry name" value="OUTER MEMBRANE PROTEIN ALPHA-RELATED"/>
    <property type="match status" value="1"/>
</dbReference>
<dbReference type="Pfam" id="PF00395">
    <property type="entry name" value="SLH"/>
    <property type="match status" value="2"/>
</dbReference>
<proteinExistence type="predicted"/>
<dbReference type="PROSITE" id="PS51272">
    <property type="entry name" value="SLH"/>
    <property type="match status" value="2"/>
</dbReference>
<dbReference type="Pfam" id="PF13290">
    <property type="entry name" value="CHB_HEX_C_1"/>
    <property type="match status" value="1"/>
</dbReference>
<dbReference type="InterPro" id="IPR001119">
    <property type="entry name" value="SLH_dom"/>
</dbReference>
<gene>
    <name evidence="2" type="ORF">J2Z66_003536</name>
</gene>
<accession>A0ABS4IWF8</accession>
<dbReference type="PANTHER" id="PTHR43308:SF5">
    <property type="entry name" value="S-LAYER PROTEIN _ PEPTIDOGLYCAN ENDO-BETA-N-ACETYLGLUCOSAMINIDASE"/>
    <property type="match status" value="1"/>
</dbReference>
<comment type="caution">
    <text evidence="2">The sequence shown here is derived from an EMBL/GenBank/DDBJ whole genome shotgun (WGS) entry which is preliminary data.</text>
</comment>
<dbReference type="RefSeq" id="WP_209972653.1">
    <property type="nucleotide sequence ID" value="NZ_JAGGLB010000011.1"/>
</dbReference>
<protein>
    <recommendedName>
        <fullName evidence="1">SLH domain-containing protein</fullName>
    </recommendedName>
</protein>
<reference evidence="2 3" key="1">
    <citation type="submission" date="2021-03" db="EMBL/GenBank/DDBJ databases">
        <title>Genomic Encyclopedia of Type Strains, Phase IV (KMG-IV): sequencing the most valuable type-strain genomes for metagenomic binning, comparative biology and taxonomic classification.</title>
        <authorList>
            <person name="Goeker M."/>
        </authorList>
    </citation>
    <scope>NUCLEOTIDE SEQUENCE [LARGE SCALE GENOMIC DNA]</scope>
    <source>
        <strain evidence="2 3">DSM 26048</strain>
    </source>
</reference>